<dbReference type="InterPro" id="IPR011042">
    <property type="entry name" value="6-blade_b-propeller_TolB-like"/>
</dbReference>
<organism evidence="6 7">
    <name type="scientific">Aromia moschata</name>
    <dbReference type="NCBI Taxonomy" id="1265417"/>
    <lineage>
        <taxon>Eukaryota</taxon>
        <taxon>Metazoa</taxon>
        <taxon>Ecdysozoa</taxon>
        <taxon>Arthropoda</taxon>
        <taxon>Hexapoda</taxon>
        <taxon>Insecta</taxon>
        <taxon>Pterygota</taxon>
        <taxon>Neoptera</taxon>
        <taxon>Endopterygota</taxon>
        <taxon>Coleoptera</taxon>
        <taxon>Polyphaga</taxon>
        <taxon>Cucujiformia</taxon>
        <taxon>Chrysomeloidea</taxon>
        <taxon>Cerambycidae</taxon>
        <taxon>Cerambycinae</taxon>
        <taxon>Callichromatini</taxon>
        <taxon>Aromia</taxon>
    </lineage>
</organism>
<dbReference type="Pfam" id="PF03022">
    <property type="entry name" value="MRJP"/>
    <property type="match status" value="1"/>
</dbReference>
<keyword evidence="3" id="KW-0964">Secreted</keyword>
<name>A0AAV8Z738_9CUCU</name>
<dbReference type="AlphaFoldDB" id="A0AAV8Z738"/>
<dbReference type="GO" id="GO:0005576">
    <property type="term" value="C:extracellular region"/>
    <property type="evidence" value="ECO:0007669"/>
    <property type="project" value="UniProtKB-SubCell"/>
</dbReference>
<comment type="similarity">
    <text evidence="2">Belongs to the major royal jelly protein family.</text>
</comment>
<dbReference type="Gene3D" id="2.120.10.30">
    <property type="entry name" value="TolB, C-terminal domain"/>
    <property type="match status" value="1"/>
</dbReference>
<reference evidence="6" key="1">
    <citation type="journal article" date="2023" name="Insect Mol. Biol.">
        <title>Genome sequencing provides insights into the evolution of gene families encoding plant cell wall-degrading enzymes in longhorned beetles.</title>
        <authorList>
            <person name="Shin N.R."/>
            <person name="Okamura Y."/>
            <person name="Kirsch R."/>
            <person name="Pauchet Y."/>
        </authorList>
    </citation>
    <scope>NUCLEOTIDE SEQUENCE</scope>
    <source>
        <strain evidence="6">AMC_N1</strain>
    </source>
</reference>
<evidence type="ECO:0000313" key="6">
    <source>
        <dbReference type="EMBL" id="KAJ8959609.1"/>
    </source>
</evidence>
<comment type="subcellular location">
    <subcellularLocation>
        <location evidence="1">Secreted</location>
    </subcellularLocation>
</comment>
<keyword evidence="7" id="KW-1185">Reference proteome</keyword>
<protein>
    <submittedName>
        <fullName evidence="6">Uncharacterized protein</fullName>
    </submittedName>
</protein>
<dbReference type="InterPro" id="IPR017996">
    <property type="entry name" value="MRJP/yellow-related"/>
</dbReference>
<evidence type="ECO:0000256" key="1">
    <source>
        <dbReference type="ARBA" id="ARBA00004613"/>
    </source>
</evidence>
<gene>
    <name evidence="6" type="ORF">NQ318_021795</name>
</gene>
<feature type="signal peptide" evidence="5">
    <location>
        <begin position="1"/>
        <end position="16"/>
    </location>
</feature>
<dbReference type="PROSITE" id="PS51257">
    <property type="entry name" value="PROKAR_LIPOPROTEIN"/>
    <property type="match status" value="1"/>
</dbReference>
<keyword evidence="4 5" id="KW-0732">Signal</keyword>
<accession>A0AAV8Z738</accession>
<proteinExistence type="inferred from homology"/>
<evidence type="ECO:0000313" key="7">
    <source>
        <dbReference type="Proteomes" id="UP001162162"/>
    </source>
</evidence>
<evidence type="ECO:0000256" key="5">
    <source>
        <dbReference type="SAM" id="SignalP"/>
    </source>
</evidence>
<dbReference type="EMBL" id="JAPWTK010000012">
    <property type="protein sequence ID" value="KAJ8959609.1"/>
    <property type="molecule type" value="Genomic_DNA"/>
</dbReference>
<dbReference type="Proteomes" id="UP001162162">
    <property type="component" value="Unassembled WGS sequence"/>
</dbReference>
<evidence type="ECO:0000256" key="3">
    <source>
        <dbReference type="ARBA" id="ARBA00022525"/>
    </source>
</evidence>
<sequence length="362" mass="41797">MKIFLLYPFLLTFIGCWDLSSFGINENYYVSSIGIHRTRAFLTLPRSVCHNNVSNPTVVEVAWTINHIYSSSNIPTKRQKILDYQQWGECKDLQDAISVDVEPKKPKIWILDKGNELCLPKIVSYNLFYNNIFESCTLTDIPRQNLNTLVIDRAYGKFGHRAYIGNAGDDTILIFFLDELKYWKLKLLHMDYPFISVSADFLSISKIDPVLYITGRNSIELFSIDLENIRNLEEPLISEAQATNLECKVTFLGHKLEISSGLETDYKNGLSYYLVRDYVVVRWLIGSPLEAEYHNIFAQSYEKLPYVSELFTGPQNGLWALVNPLSPKECMEVNNTILENIPRPENRAVKILKYNKFLDDIF</sequence>
<evidence type="ECO:0000256" key="2">
    <source>
        <dbReference type="ARBA" id="ARBA00009127"/>
    </source>
</evidence>
<evidence type="ECO:0000256" key="4">
    <source>
        <dbReference type="ARBA" id="ARBA00022729"/>
    </source>
</evidence>
<feature type="chain" id="PRO_5043843829" evidence="5">
    <location>
        <begin position="17"/>
        <end position="362"/>
    </location>
</feature>
<comment type="caution">
    <text evidence="6">The sequence shown here is derived from an EMBL/GenBank/DDBJ whole genome shotgun (WGS) entry which is preliminary data.</text>
</comment>